<comment type="caution">
    <text evidence="3">The sequence shown here is derived from an EMBL/GenBank/DDBJ whole genome shotgun (WGS) entry which is preliminary data.</text>
</comment>
<accession>A0ABW2IQS2</accession>
<dbReference type="PANTHER" id="PTHR11070:SF2">
    <property type="entry name" value="ATP-DEPENDENT DNA HELICASE SRS2"/>
    <property type="match status" value="1"/>
</dbReference>
<dbReference type="EMBL" id="JBHTBD010000001">
    <property type="protein sequence ID" value="MFC7293273.1"/>
    <property type="molecule type" value="Genomic_DNA"/>
</dbReference>
<keyword evidence="3" id="KW-0547">Nucleotide-binding</keyword>
<organism evidence="3 4">
    <name type="scientific">Marinobacter aromaticivorans</name>
    <dbReference type="NCBI Taxonomy" id="1494078"/>
    <lineage>
        <taxon>Bacteria</taxon>
        <taxon>Pseudomonadati</taxon>
        <taxon>Pseudomonadota</taxon>
        <taxon>Gammaproteobacteria</taxon>
        <taxon>Pseudomonadales</taxon>
        <taxon>Marinobacteraceae</taxon>
        <taxon>Marinobacter</taxon>
    </lineage>
</organism>
<dbReference type="Proteomes" id="UP001596506">
    <property type="component" value="Unassembled WGS sequence"/>
</dbReference>
<keyword evidence="4" id="KW-1185">Reference proteome</keyword>
<protein>
    <recommendedName>
        <fullName evidence="1">DNA 3'-5' helicase II</fullName>
    </recommendedName>
</protein>
<dbReference type="RefSeq" id="WP_157807822.1">
    <property type="nucleotide sequence ID" value="NZ_JBHTBD010000001.1"/>
</dbReference>
<dbReference type="GO" id="GO:0004386">
    <property type="term" value="F:helicase activity"/>
    <property type="evidence" value="ECO:0007669"/>
    <property type="project" value="UniProtKB-KW"/>
</dbReference>
<evidence type="ECO:0000313" key="4">
    <source>
        <dbReference type="Proteomes" id="UP001596506"/>
    </source>
</evidence>
<gene>
    <name evidence="3" type="ORF">ACFQQA_00905</name>
</gene>
<evidence type="ECO:0000256" key="1">
    <source>
        <dbReference type="ARBA" id="ARBA00034923"/>
    </source>
</evidence>
<feature type="domain" description="Schlafen group 3-like DNA/RNA helicase" evidence="2">
    <location>
        <begin position="23"/>
        <end position="219"/>
    </location>
</feature>
<dbReference type="InterPro" id="IPR027417">
    <property type="entry name" value="P-loop_NTPase"/>
</dbReference>
<keyword evidence="3" id="KW-0378">Hydrolase</keyword>
<name>A0ABW2IQS2_9GAMM</name>
<dbReference type="InterPro" id="IPR000212">
    <property type="entry name" value="DNA_helicase_UvrD/REP"/>
</dbReference>
<evidence type="ECO:0000313" key="3">
    <source>
        <dbReference type="EMBL" id="MFC7293273.1"/>
    </source>
</evidence>
<sequence>MPTFAELDSDQRGIYTESPANRAVLVTGPPGTGKTVVAFHRALRLSKGGKPVTLLMFNNVLSKYADSVAIEHDITICNLHKWVDHWFRHAFKKRAPYSSKFDINWHAIGKTIRETTDVSILHRLCWGHLIIDEGQDFPVSMYEAFMDLIDHPLLEESSRPTLTVFADENQTITEHNSTLQEIRQTLDVGIRNKRYWRLFKNYRNTREISEFATFYQLTGRTAAKAPDRGGMKPQVIMLSDHAAVAEHITNFVINNGQIEVGVLSFGKKGDVKNIYAELNKAKEEKKSKHTVQMYVNGPAKESIHHDAKYLKFGAPPSITVLHNKSSKGLEFDAVFIVNMHRDSRAFDASAQELIKDMYVVSSRARNTLFFDIVCFGDSLPQITRLLPSPESRLCGYNANTEWKAELREKLKHVRWSETEEMADQIRADTLADEILSLGEDAPLLLSSLIEGSKKHRVLKQGVKEYIDGLDKQNIVRLIKEIGCHRVEQDLMTTA</sequence>
<evidence type="ECO:0000259" key="2">
    <source>
        <dbReference type="Pfam" id="PF09848"/>
    </source>
</evidence>
<reference evidence="4" key="1">
    <citation type="journal article" date="2019" name="Int. J. Syst. Evol. Microbiol.">
        <title>The Global Catalogue of Microorganisms (GCM) 10K type strain sequencing project: providing services to taxonomists for standard genome sequencing and annotation.</title>
        <authorList>
            <consortium name="The Broad Institute Genomics Platform"/>
            <consortium name="The Broad Institute Genome Sequencing Center for Infectious Disease"/>
            <person name="Wu L."/>
            <person name="Ma J."/>
        </authorList>
    </citation>
    <scope>NUCLEOTIDE SEQUENCE [LARGE SCALE GENOMIC DNA]</scope>
    <source>
        <strain evidence="4">CCUG 60559</strain>
    </source>
</reference>
<dbReference type="InterPro" id="IPR018647">
    <property type="entry name" value="SLFN_3-like_DNA/RNA_helicase"/>
</dbReference>
<keyword evidence="3" id="KW-0347">Helicase</keyword>
<proteinExistence type="predicted"/>
<dbReference type="SUPFAM" id="SSF52540">
    <property type="entry name" value="P-loop containing nucleoside triphosphate hydrolases"/>
    <property type="match status" value="1"/>
</dbReference>
<dbReference type="Gene3D" id="3.40.50.300">
    <property type="entry name" value="P-loop containing nucleotide triphosphate hydrolases"/>
    <property type="match status" value="2"/>
</dbReference>
<dbReference type="PANTHER" id="PTHR11070">
    <property type="entry name" value="UVRD / RECB / PCRA DNA HELICASE FAMILY MEMBER"/>
    <property type="match status" value="1"/>
</dbReference>
<dbReference type="Pfam" id="PF09848">
    <property type="entry name" value="SLFN-g3_helicase"/>
    <property type="match status" value="1"/>
</dbReference>
<keyword evidence="3" id="KW-0067">ATP-binding</keyword>